<dbReference type="Gene3D" id="3.40.47.10">
    <property type="match status" value="2"/>
</dbReference>
<proteinExistence type="predicted"/>
<dbReference type="EMBL" id="FNON01000001">
    <property type="protein sequence ID" value="SDW49961.1"/>
    <property type="molecule type" value="Genomic_DNA"/>
</dbReference>
<dbReference type="RefSeq" id="WP_218134582.1">
    <property type="nucleotide sequence ID" value="NZ_FNON01000001.1"/>
</dbReference>
<dbReference type="SUPFAM" id="SSF53901">
    <property type="entry name" value="Thiolase-like"/>
    <property type="match status" value="1"/>
</dbReference>
<dbReference type="GO" id="GO:0016746">
    <property type="term" value="F:acyltransferase activity"/>
    <property type="evidence" value="ECO:0007669"/>
    <property type="project" value="UniProtKB-KW"/>
</dbReference>
<evidence type="ECO:0000313" key="4">
    <source>
        <dbReference type="EMBL" id="SDW49961.1"/>
    </source>
</evidence>
<evidence type="ECO:0000313" key="5">
    <source>
        <dbReference type="Proteomes" id="UP000199515"/>
    </source>
</evidence>
<dbReference type="PANTHER" id="PTHR34069">
    <property type="entry name" value="3-OXOACYL-[ACYL-CARRIER-PROTEIN] SYNTHASE 3"/>
    <property type="match status" value="1"/>
</dbReference>
<dbReference type="AlphaFoldDB" id="A0A1H2U1L5"/>
<dbReference type="Proteomes" id="UP000199515">
    <property type="component" value="Unassembled WGS sequence"/>
</dbReference>
<evidence type="ECO:0000256" key="2">
    <source>
        <dbReference type="ARBA" id="ARBA00023315"/>
    </source>
</evidence>
<evidence type="ECO:0000256" key="1">
    <source>
        <dbReference type="ARBA" id="ARBA00022679"/>
    </source>
</evidence>
<keyword evidence="1" id="KW-0808">Transferase</keyword>
<dbReference type="GO" id="GO:0044550">
    <property type="term" value="P:secondary metabolite biosynthetic process"/>
    <property type="evidence" value="ECO:0007669"/>
    <property type="project" value="TreeGrafter"/>
</dbReference>
<feature type="domain" description="Beta-ketoacyl-[acyl-carrier-protein] synthase III C-terminal" evidence="3">
    <location>
        <begin position="225"/>
        <end position="313"/>
    </location>
</feature>
<keyword evidence="2" id="KW-0012">Acyltransferase</keyword>
<dbReference type="STRING" id="589385.SAMN05421504_101755"/>
<reference evidence="4 5" key="1">
    <citation type="submission" date="2016-10" db="EMBL/GenBank/DDBJ databases">
        <authorList>
            <person name="de Groot N.N."/>
        </authorList>
    </citation>
    <scope>NUCLEOTIDE SEQUENCE [LARGE SCALE GENOMIC DNA]</scope>
    <source>
        <strain evidence="4 5">CPCC 202699</strain>
    </source>
</reference>
<dbReference type="Pfam" id="PF08541">
    <property type="entry name" value="ACP_syn_III_C"/>
    <property type="match status" value="1"/>
</dbReference>
<evidence type="ECO:0000259" key="3">
    <source>
        <dbReference type="Pfam" id="PF08541"/>
    </source>
</evidence>
<sequence length="318" mass="33596">MVLARLTVESATSHTPEESVAIETAASRLGLSRPKVKLFRRVHGLDRLRTAGDTGVLDLVATPAAELVASLDDPARIRYLVYAHTIQEVAPSSVDVAALLAERLGLPDATAFALTQQNCASGLAAIMTCGALLAADAETGALALIVTGEKAFTPLAQLIPNTAIMGDASAACLVSLSGAGDQVVGYHSRTDGQYAEGLRLDPLRLAEFGAEYPARLAETILSALRPAGLTLDDVALIVPHNVNLSSWRRVIEELGIDTGDVFLDNIAEYSHCFCSDPFLNYTHLRDQGRLEPGRHYVLTAVGLGATYAAMVLRHGSAA</sequence>
<dbReference type="CDD" id="cd00827">
    <property type="entry name" value="init_cond_enzymes"/>
    <property type="match status" value="1"/>
</dbReference>
<dbReference type="PANTHER" id="PTHR34069:SF2">
    <property type="entry name" value="BETA-KETOACYL-[ACYL-CARRIER-PROTEIN] SYNTHASE III"/>
    <property type="match status" value="1"/>
</dbReference>
<keyword evidence="5" id="KW-1185">Reference proteome</keyword>
<name>A0A1H2U1L5_9PSEU</name>
<gene>
    <name evidence="4" type="ORF">SAMN05421504_101755</name>
</gene>
<protein>
    <submittedName>
        <fullName evidence="4">3-oxoacyl-[acyl-carrier-protein] synthase-3</fullName>
    </submittedName>
</protein>
<organism evidence="4 5">
    <name type="scientific">Amycolatopsis xylanica</name>
    <dbReference type="NCBI Taxonomy" id="589385"/>
    <lineage>
        <taxon>Bacteria</taxon>
        <taxon>Bacillati</taxon>
        <taxon>Actinomycetota</taxon>
        <taxon>Actinomycetes</taxon>
        <taxon>Pseudonocardiales</taxon>
        <taxon>Pseudonocardiaceae</taxon>
        <taxon>Amycolatopsis</taxon>
    </lineage>
</organism>
<accession>A0A1H2U1L5</accession>
<dbReference type="InterPro" id="IPR016039">
    <property type="entry name" value="Thiolase-like"/>
</dbReference>
<dbReference type="InterPro" id="IPR013747">
    <property type="entry name" value="ACP_syn_III_C"/>
</dbReference>